<organism evidence="2 3">
    <name type="scientific">Sphingobacterium kyonggiense</name>
    <dbReference type="NCBI Taxonomy" id="714075"/>
    <lineage>
        <taxon>Bacteria</taxon>
        <taxon>Pseudomonadati</taxon>
        <taxon>Bacteroidota</taxon>
        <taxon>Sphingobacteriia</taxon>
        <taxon>Sphingobacteriales</taxon>
        <taxon>Sphingobacteriaceae</taxon>
        <taxon>Sphingobacterium</taxon>
    </lineage>
</organism>
<evidence type="ECO:0000313" key="3">
    <source>
        <dbReference type="Proteomes" id="UP001500101"/>
    </source>
</evidence>
<evidence type="ECO:0000313" key="2">
    <source>
        <dbReference type="EMBL" id="GAA4144161.1"/>
    </source>
</evidence>
<accession>A0ABP7YZM8</accession>
<feature type="transmembrane region" description="Helical" evidence="1">
    <location>
        <begin position="38"/>
        <end position="56"/>
    </location>
</feature>
<dbReference type="EMBL" id="BAAAZI010000011">
    <property type="protein sequence ID" value="GAA4144161.1"/>
    <property type="molecule type" value="Genomic_DNA"/>
</dbReference>
<evidence type="ECO:0008006" key="4">
    <source>
        <dbReference type="Google" id="ProtNLM"/>
    </source>
</evidence>
<name>A0ABP7YZM8_9SPHI</name>
<proteinExistence type="predicted"/>
<gene>
    <name evidence="2" type="ORF">GCM10022216_26810</name>
</gene>
<dbReference type="RefSeq" id="WP_344675273.1">
    <property type="nucleotide sequence ID" value="NZ_BAAAZI010000011.1"/>
</dbReference>
<keyword evidence="1" id="KW-1133">Transmembrane helix</keyword>
<keyword evidence="1" id="KW-0812">Transmembrane</keyword>
<keyword evidence="3" id="KW-1185">Reference proteome</keyword>
<evidence type="ECO:0000256" key="1">
    <source>
        <dbReference type="SAM" id="Phobius"/>
    </source>
</evidence>
<sequence length="89" mass="9907">MKNTVLTGFLLGLIFPIIAFVLTRYTELVATLFPDKPTGLYILAAAFNLIACYFCYKKDLDKTGNGFVLTTFLGMLLMIFTKNILISAN</sequence>
<protein>
    <recommendedName>
        <fullName evidence="4">Integral membrane protein</fullName>
    </recommendedName>
</protein>
<reference evidence="3" key="1">
    <citation type="journal article" date="2019" name="Int. J. Syst. Evol. Microbiol.">
        <title>The Global Catalogue of Microorganisms (GCM) 10K type strain sequencing project: providing services to taxonomists for standard genome sequencing and annotation.</title>
        <authorList>
            <consortium name="The Broad Institute Genomics Platform"/>
            <consortium name="The Broad Institute Genome Sequencing Center for Infectious Disease"/>
            <person name="Wu L."/>
            <person name="Ma J."/>
        </authorList>
    </citation>
    <scope>NUCLEOTIDE SEQUENCE [LARGE SCALE GENOMIC DNA]</scope>
    <source>
        <strain evidence="3">JCM 16704</strain>
    </source>
</reference>
<comment type="caution">
    <text evidence="2">The sequence shown here is derived from an EMBL/GenBank/DDBJ whole genome shotgun (WGS) entry which is preliminary data.</text>
</comment>
<feature type="transmembrane region" description="Helical" evidence="1">
    <location>
        <begin position="68"/>
        <end position="86"/>
    </location>
</feature>
<dbReference type="Proteomes" id="UP001500101">
    <property type="component" value="Unassembled WGS sequence"/>
</dbReference>
<keyword evidence="1" id="KW-0472">Membrane</keyword>